<evidence type="ECO:0000256" key="6">
    <source>
        <dbReference type="ARBA" id="ARBA00024731"/>
    </source>
</evidence>
<accession>A0ABT0PAG9</accession>
<evidence type="ECO:0000256" key="5">
    <source>
        <dbReference type="ARBA" id="ARBA00023134"/>
    </source>
</evidence>
<dbReference type="CDD" id="cd03713">
    <property type="entry name" value="EFG_mtEFG_C"/>
    <property type="match status" value="1"/>
</dbReference>
<keyword evidence="3 8" id="KW-0251">Elongation factor</keyword>
<comment type="caution">
    <text evidence="8">The sequence shown here is derived from an EMBL/GenBank/DDBJ whole genome shotgun (WGS) entry which is preliminary data.</text>
</comment>
<dbReference type="InterPro" id="IPR009000">
    <property type="entry name" value="Transl_B-barrel_sf"/>
</dbReference>
<dbReference type="NCBIfam" id="NF009381">
    <property type="entry name" value="PRK12740.1-5"/>
    <property type="match status" value="1"/>
</dbReference>
<evidence type="ECO:0000256" key="3">
    <source>
        <dbReference type="ARBA" id="ARBA00022768"/>
    </source>
</evidence>
<dbReference type="RefSeq" id="WP_249697181.1">
    <property type="nucleotide sequence ID" value="NZ_JAMFLX010000001.1"/>
</dbReference>
<comment type="function">
    <text evidence="6">Catalyzes the GTP-dependent ribosomal translocation step during translation elongation. During this step, the ribosome changes from the pre-translocational (PRE) to the post-translocational (POST) state as the newly formed A-site-bound peptidyl-tRNA and P-site-bound deacylated tRNA move to the P and E sites, respectively. Catalyzes the coordinated movement of the two tRNA molecules, the mRNA and conformational changes in the ribosome.</text>
</comment>
<evidence type="ECO:0000313" key="9">
    <source>
        <dbReference type="Proteomes" id="UP001203338"/>
    </source>
</evidence>
<dbReference type="EMBL" id="JAMFLX010000001">
    <property type="protein sequence ID" value="MCL6268350.1"/>
    <property type="molecule type" value="Genomic_DNA"/>
</dbReference>
<dbReference type="InterPro" id="IPR041095">
    <property type="entry name" value="EFG_II"/>
</dbReference>
<dbReference type="InterPro" id="IPR014721">
    <property type="entry name" value="Ribsml_uS5_D2-typ_fold_subgr"/>
</dbReference>
<dbReference type="InterPro" id="IPR000795">
    <property type="entry name" value="T_Tr_GTP-bd_dom"/>
</dbReference>
<dbReference type="SMART" id="SM00838">
    <property type="entry name" value="EFG_C"/>
    <property type="match status" value="1"/>
</dbReference>
<evidence type="ECO:0000256" key="1">
    <source>
        <dbReference type="ARBA" id="ARBA00017872"/>
    </source>
</evidence>
<dbReference type="Gene3D" id="3.30.230.10">
    <property type="match status" value="1"/>
</dbReference>
<dbReference type="InterPro" id="IPR053905">
    <property type="entry name" value="EF-G-like_DII"/>
</dbReference>
<dbReference type="Gene3D" id="3.40.50.300">
    <property type="entry name" value="P-loop containing nucleotide triphosphate hydrolases"/>
    <property type="match status" value="1"/>
</dbReference>
<evidence type="ECO:0000313" key="8">
    <source>
        <dbReference type="EMBL" id="MCL6268350.1"/>
    </source>
</evidence>
<protein>
    <recommendedName>
        <fullName evidence="1">Elongation factor G</fullName>
    </recommendedName>
</protein>
<gene>
    <name evidence="8" type="primary">fusA</name>
    <name evidence="8" type="ORF">M3P05_00105</name>
</gene>
<dbReference type="SUPFAM" id="SSF54211">
    <property type="entry name" value="Ribosomal protein S5 domain 2-like"/>
    <property type="match status" value="1"/>
</dbReference>
<dbReference type="Pfam" id="PF00009">
    <property type="entry name" value="GTP_EFTU"/>
    <property type="match status" value="1"/>
</dbReference>
<reference evidence="8 9" key="1">
    <citation type="submission" date="2022-05" db="EMBL/GenBank/DDBJ databases">
        <authorList>
            <person name="Park J.-S."/>
        </authorList>
    </citation>
    <scope>NUCLEOTIDE SEQUENCE [LARGE SCALE GENOMIC DNA]</scope>
    <source>
        <strain evidence="8 9">2012CJ34-2</strain>
    </source>
</reference>
<dbReference type="PANTHER" id="PTHR43261">
    <property type="entry name" value="TRANSLATION ELONGATION FACTOR G-RELATED"/>
    <property type="match status" value="1"/>
</dbReference>
<dbReference type="InterPro" id="IPR020568">
    <property type="entry name" value="Ribosomal_Su5_D2-typ_SF"/>
</dbReference>
<dbReference type="Pfam" id="PF03764">
    <property type="entry name" value="EFG_IV"/>
    <property type="match status" value="1"/>
</dbReference>
<dbReference type="SUPFAM" id="SSF52540">
    <property type="entry name" value="P-loop containing nucleoside triphosphate hydrolases"/>
    <property type="match status" value="1"/>
</dbReference>
<name>A0ABT0PAG9_9GAMM</name>
<sequence length="681" mass="73857">MAGYQSDRIRNIALLGHAGSGKTTLCEMLLHKVGVSGAPGSIEGRNTVSDYSDLEKDTGHSLETSLLHLPYKSSCINLLDTPGTADLFGRAISALPAVETVAIVVNAKHGVEIVTRAAWEKLKERHKCALVIVNQIDEASDCEGILEEIQDVLGQECLPVNLPTSDGQVVDCYFTADDSAQTAFGSVDEAHSNLVDQVVEVDDDLMELYLEQGESITVEQLHEPLEKALRENHLIPVCFTSAITGAGVDNLLKVMNELMPTPAEGNPPLFLKGEGEEAEEVSVVPDADAHVIAHVFKLSLDPFMGKMGMFRIHQGTVRNGSQLYIGDGRKPLRITHLNKLQGKEHIAVDEAGPGDICAIAKADNLYFDAVLHDSHEEDNFHLKTLQFPDPMASTAVSPLHQGDEQKMSDVLQKMAAEDPSLKIEFRERQNETVLMGIGDIHLKAVLDKMEHVFNMHVATAEPSIPYRETITKPSEGHHRHKKQNGGAGQFGEVFLKIEPLERGAGFEFVDAVVGGVIPGPFIPAVEKGVREAYDQGGIAGFQMQDVRVTVYDGKHHPVDSKEIAFVTAGRKAFIEAVQQAGPKILEPHVAIVIHVPAQCMGDITGDLASIRGLVTGTDACPDGSLDIQATAPLSSVGDYSNKLKAMTGGEGTYSMKFSHYEAVIPAVQKELINQWKHPNEE</sequence>
<evidence type="ECO:0000259" key="7">
    <source>
        <dbReference type="PROSITE" id="PS51722"/>
    </source>
</evidence>
<proteinExistence type="predicted"/>
<dbReference type="Gene3D" id="3.30.70.870">
    <property type="entry name" value="Elongation Factor G (Translational Gtpase), domain 3"/>
    <property type="match status" value="1"/>
</dbReference>
<dbReference type="SUPFAM" id="SSF54980">
    <property type="entry name" value="EF-G C-terminal domain-like"/>
    <property type="match status" value="2"/>
</dbReference>
<keyword evidence="9" id="KW-1185">Reference proteome</keyword>
<dbReference type="InterPro" id="IPR047872">
    <property type="entry name" value="EFG_IV"/>
</dbReference>
<evidence type="ECO:0000256" key="4">
    <source>
        <dbReference type="ARBA" id="ARBA00022917"/>
    </source>
</evidence>
<dbReference type="SUPFAM" id="SSF50447">
    <property type="entry name" value="Translation proteins"/>
    <property type="match status" value="1"/>
</dbReference>
<dbReference type="InterPro" id="IPR035649">
    <property type="entry name" value="EFG_V"/>
</dbReference>
<keyword evidence="2" id="KW-0547">Nucleotide-binding</keyword>
<dbReference type="InterPro" id="IPR000640">
    <property type="entry name" value="EFG_V-like"/>
</dbReference>
<dbReference type="CDD" id="cd01434">
    <property type="entry name" value="EFG_mtEFG1_IV"/>
    <property type="match status" value="1"/>
</dbReference>
<dbReference type="GO" id="GO:0003746">
    <property type="term" value="F:translation elongation factor activity"/>
    <property type="evidence" value="ECO:0007669"/>
    <property type="project" value="UniProtKB-KW"/>
</dbReference>
<evidence type="ECO:0000256" key="2">
    <source>
        <dbReference type="ARBA" id="ARBA00022741"/>
    </source>
</evidence>
<dbReference type="Pfam" id="PF00679">
    <property type="entry name" value="EFG_C"/>
    <property type="match status" value="1"/>
</dbReference>
<organism evidence="8 9">
    <name type="scientific">Parendozoicomonas callyspongiae</name>
    <dbReference type="NCBI Taxonomy" id="2942213"/>
    <lineage>
        <taxon>Bacteria</taxon>
        <taxon>Pseudomonadati</taxon>
        <taxon>Pseudomonadota</taxon>
        <taxon>Gammaproteobacteria</taxon>
        <taxon>Oceanospirillales</taxon>
        <taxon>Endozoicomonadaceae</taxon>
        <taxon>Parendozoicomonas</taxon>
    </lineage>
</organism>
<keyword evidence="5" id="KW-0342">GTP-binding</keyword>
<dbReference type="PANTHER" id="PTHR43261:SF6">
    <property type="entry name" value="ELONGATION FACTOR G-LIKE PROTEIN"/>
    <property type="match status" value="1"/>
</dbReference>
<dbReference type="InterPro" id="IPR035647">
    <property type="entry name" value="EFG_III/V"/>
</dbReference>
<feature type="domain" description="Tr-type G" evidence="7">
    <location>
        <begin position="7"/>
        <end position="263"/>
    </location>
</feature>
<dbReference type="Pfam" id="PF22042">
    <property type="entry name" value="EF-G_D2"/>
    <property type="match status" value="1"/>
</dbReference>
<dbReference type="Gene3D" id="3.30.70.240">
    <property type="match status" value="1"/>
</dbReference>
<dbReference type="Pfam" id="PF14492">
    <property type="entry name" value="EFG_III"/>
    <property type="match status" value="1"/>
</dbReference>
<dbReference type="Proteomes" id="UP001203338">
    <property type="component" value="Unassembled WGS sequence"/>
</dbReference>
<dbReference type="Gene3D" id="2.40.30.10">
    <property type="entry name" value="Translation factors"/>
    <property type="match status" value="1"/>
</dbReference>
<dbReference type="InterPro" id="IPR005517">
    <property type="entry name" value="Transl_elong_EFG/EF2_IV"/>
</dbReference>
<dbReference type="SMART" id="SM00889">
    <property type="entry name" value="EFG_IV"/>
    <property type="match status" value="1"/>
</dbReference>
<dbReference type="PROSITE" id="PS51722">
    <property type="entry name" value="G_TR_2"/>
    <property type="match status" value="1"/>
</dbReference>
<dbReference type="InterPro" id="IPR027417">
    <property type="entry name" value="P-loop_NTPase"/>
</dbReference>
<dbReference type="NCBIfam" id="NF009891">
    <property type="entry name" value="PRK13351.1-1"/>
    <property type="match status" value="1"/>
</dbReference>
<keyword evidence="4" id="KW-0648">Protein biosynthesis</keyword>